<evidence type="ECO:0000256" key="5">
    <source>
        <dbReference type="ARBA" id="ARBA00023136"/>
    </source>
</evidence>
<gene>
    <name evidence="9" type="ORF">SAP269_00270</name>
</gene>
<feature type="transmembrane region" description="Helical" evidence="7">
    <location>
        <begin position="24"/>
        <end position="45"/>
    </location>
</feature>
<keyword evidence="2" id="KW-1003">Cell membrane</keyword>
<feature type="transmembrane region" description="Helical" evidence="7">
    <location>
        <begin position="959"/>
        <end position="984"/>
    </location>
</feature>
<name>A0ABN7BR62_9MOLU</name>
<dbReference type="PANTHER" id="PTHR30572:SF4">
    <property type="entry name" value="ABC TRANSPORTER PERMEASE YTRF"/>
    <property type="match status" value="1"/>
</dbReference>
<dbReference type="Pfam" id="PF02687">
    <property type="entry name" value="FtsX"/>
    <property type="match status" value="2"/>
</dbReference>
<feature type="domain" description="ABC3 transporter permease C-terminal" evidence="8">
    <location>
        <begin position="959"/>
        <end position="1073"/>
    </location>
</feature>
<feature type="transmembrane region" description="Helical" evidence="7">
    <location>
        <begin position="1005"/>
        <end position="1031"/>
    </location>
</feature>
<keyword evidence="10" id="KW-1185">Reference proteome</keyword>
<proteinExistence type="inferred from homology"/>
<sequence length="1082" mass="125387">MYKNIGVIMSNLFVNVLRRIKKRLLQYLGIIILLVIVISTLSALYSTASRVESGFYTVLNNSGKYDYRINLQLLNNYKDTATATSRIQTIIKKQFKDHPQEWEIDKQIDEIKENNLRNNSFPILPSGTDINKDFENYLLNWGLSYQWILFNDILENEVKNDEIYNLQHYELAKSFFKNFDYENVSSLKKNYYSLENGFYTSEKSESFDFAPKKNNINEVYISEGIKPINPLEIVINPEFARINNIKLNDYITVIDKVEKLKVVGFGYAYWGITGSRTAINPNPKSKNTSPVYISNQWFNNLIKYSTFRTNLNNIFLLKVNNNDNYFISKLEELLIKTFSFSFGSIISSDSEDIRSGQILESFKMKNIIFTTITLVVLLVIIFIIMSYVRKEIDLQKPQIGLLKALGYSNFQIAISFVILIFLITLTSSIIGLGIGIGLQIWFNSLNNIVFFMPLPILFFSWIVFIVSLIIIPIIFIVISYMQSETKLRVSPSLLIYDRPSNSSSKLISVLKYPFHYWPFKQRLPIAFTLKSVGKLFLVFFTFIFVSFLLLFQSSATDLFDNKINNLYRYYNKDVKWNISTSSMYTYSNDSDLKIDKHVFDWFSEKDIAKDKETGTNKYHQLIADDFHIDNDNKAKKIESIINNNFKNYFMNSEEINILYQKTKTKSDCEDFINPKKIIPEPLMEIICQNIHQIFNYISTNTSVNPEINPLPGISLGLNIYNNNYYPTVEINLRPPNEWKEHNQVRMLAKKNKATGLYNDPFQDLVWKNWFNLKEAKNRDINPIFNNSHNLQAQKVTYTDNQRQNITTTAYILRAVILKTLSILNDYKIDDHFLMLTSWYNYTIPVIYQVKGIIENNLDNSNVYINLDDLRTSIGLIKPSPSEDPKPISDSFNHWLSKESNIFPLNYINILQPSAEYTKEQILAKNLEPINKIPFINDLVKRLLVEIFDGIRTIINITKILILFAVAFVLVIIVNMILDNNLLIIAMMKSLDYRVNEINRLIIGSYIITLFVAFILGTIISYAVWNIITLIIATKAGVFFNVAANLVTILSCFGTVFLIMVIGYAVGLYLIKYKPVTTLLQES</sequence>
<evidence type="ECO:0000256" key="6">
    <source>
        <dbReference type="ARBA" id="ARBA00038076"/>
    </source>
</evidence>
<dbReference type="InterPro" id="IPR003838">
    <property type="entry name" value="ABC3_permease_C"/>
</dbReference>
<dbReference type="Proteomes" id="UP001473424">
    <property type="component" value="Chromosome"/>
</dbReference>
<evidence type="ECO:0000313" key="9">
    <source>
        <dbReference type="EMBL" id="BET37438.1"/>
    </source>
</evidence>
<keyword evidence="3 7" id="KW-0812">Transmembrane</keyword>
<evidence type="ECO:0000256" key="1">
    <source>
        <dbReference type="ARBA" id="ARBA00004651"/>
    </source>
</evidence>
<evidence type="ECO:0000256" key="2">
    <source>
        <dbReference type="ARBA" id="ARBA00022475"/>
    </source>
</evidence>
<reference evidence="10" key="1">
    <citation type="journal article" date="2024" name="FEMS Microbiol. Lett.">
        <title>Genomic insights into Spiroplasma endosymbionts that induce male-killing and protective phenotypes in the pea aphid.</title>
        <authorList>
            <person name="Arai H."/>
            <person name="Legeai F."/>
            <person name="Kageyama D."/>
            <person name="Sugio A."/>
            <person name="Simon J.C."/>
        </authorList>
    </citation>
    <scope>NUCLEOTIDE SEQUENCE [LARGE SCALE GENOMIC DNA]</scope>
    <source>
        <strain evidence="10">sAp269</strain>
    </source>
</reference>
<dbReference type="InterPro" id="IPR050250">
    <property type="entry name" value="Macrolide_Exporter_MacB"/>
</dbReference>
<evidence type="ECO:0000256" key="3">
    <source>
        <dbReference type="ARBA" id="ARBA00022692"/>
    </source>
</evidence>
<feature type="transmembrane region" description="Helical" evidence="7">
    <location>
        <begin position="448"/>
        <end position="478"/>
    </location>
</feature>
<evidence type="ECO:0000259" key="8">
    <source>
        <dbReference type="Pfam" id="PF02687"/>
    </source>
</evidence>
<comment type="similarity">
    <text evidence="6">Belongs to the ABC-4 integral membrane protein family.</text>
</comment>
<feature type="transmembrane region" description="Helical" evidence="7">
    <location>
        <begin position="1037"/>
        <end position="1070"/>
    </location>
</feature>
<dbReference type="PANTHER" id="PTHR30572">
    <property type="entry name" value="MEMBRANE COMPONENT OF TRANSPORTER-RELATED"/>
    <property type="match status" value="1"/>
</dbReference>
<evidence type="ECO:0000256" key="4">
    <source>
        <dbReference type="ARBA" id="ARBA00022989"/>
    </source>
</evidence>
<evidence type="ECO:0000256" key="7">
    <source>
        <dbReference type="SAM" id="Phobius"/>
    </source>
</evidence>
<accession>A0ABN7BR62</accession>
<comment type="subcellular location">
    <subcellularLocation>
        <location evidence="1">Cell membrane</location>
        <topology evidence="1">Multi-pass membrane protein</topology>
    </subcellularLocation>
</comment>
<evidence type="ECO:0000313" key="10">
    <source>
        <dbReference type="Proteomes" id="UP001473424"/>
    </source>
</evidence>
<keyword evidence="4 7" id="KW-1133">Transmembrane helix</keyword>
<organism evidence="9 10">
    <name type="scientific">Spiroplasma ixodetis</name>
    <dbReference type="NCBI Taxonomy" id="2141"/>
    <lineage>
        <taxon>Bacteria</taxon>
        <taxon>Bacillati</taxon>
        <taxon>Mycoplasmatota</taxon>
        <taxon>Mollicutes</taxon>
        <taxon>Entomoplasmatales</taxon>
        <taxon>Spiroplasmataceae</taxon>
        <taxon>Spiroplasma</taxon>
    </lineage>
</organism>
<protein>
    <recommendedName>
        <fullName evidence="8">ABC3 transporter permease C-terminal domain-containing protein</fullName>
    </recommendedName>
</protein>
<dbReference type="EMBL" id="AP028955">
    <property type="protein sequence ID" value="BET37438.1"/>
    <property type="molecule type" value="Genomic_DNA"/>
</dbReference>
<feature type="transmembrane region" description="Helical" evidence="7">
    <location>
        <begin position="532"/>
        <end position="551"/>
    </location>
</feature>
<keyword evidence="5 7" id="KW-0472">Membrane</keyword>
<feature type="transmembrane region" description="Helical" evidence="7">
    <location>
        <begin position="409"/>
        <end position="442"/>
    </location>
</feature>
<feature type="transmembrane region" description="Helical" evidence="7">
    <location>
        <begin position="367"/>
        <end position="388"/>
    </location>
</feature>
<feature type="domain" description="ABC3 transporter permease C-terminal" evidence="8">
    <location>
        <begin position="372"/>
        <end position="480"/>
    </location>
</feature>